<evidence type="ECO:0000259" key="2">
    <source>
        <dbReference type="Pfam" id="PF01648"/>
    </source>
</evidence>
<evidence type="ECO:0000313" key="4">
    <source>
        <dbReference type="Proteomes" id="UP001519288"/>
    </source>
</evidence>
<comment type="caution">
    <text evidence="3">The sequence shown here is derived from an EMBL/GenBank/DDBJ whole genome shotgun (WGS) entry which is preliminary data.</text>
</comment>
<dbReference type="EMBL" id="JAGGLD010000002">
    <property type="protein sequence ID" value="MBP2000457.1"/>
    <property type="molecule type" value="Genomic_DNA"/>
</dbReference>
<dbReference type="Pfam" id="PF01648">
    <property type="entry name" value="ACPS"/>
    <property type="match status" value="1"/>
</dbReference>
<dbReference type="Gene3D" id="3.90.470.20">
    <property type="entry name" value="4'-phosphopantetheinyl transferase domain"/>
    <property type="match status" value="1"/>
</dbReference>
<dbReference type="RefSeq" id="WP_209860702.1">
    <property type="nucleotide sequence ID" value="NZ_JAGGLD010000002.1"/>
</dbReference>
<dbReference type="Proteomes" id="UP001519288">
    <property type="component" value="Unassembled WGS sequence"/>
</dbReference>
<dbReference type="InterPro" id="IPR008278">
    <property type="entry name" value="4-PPantetheinyl_Trfase_dom"/>
</dbReference>
<accession>A0ABS4JFG8</accession>
<organism evidence="3 4">
    <name type="scientific">Paenibacillus shirakamiensis</name>
    <dbReference type="NCBI Taxonomy" id="1265935"/>
    <lineage>
        <taxon>Bacteria</taxon>
        <taxon>Bacillati</taxon>
        <taxon>Bacillota</taxon>
        <taxon>Bacilli</taxon>
        <taxon>Bacillales</taxon>
        <taxon>Paenibacillaceae</taxon>
        <taxon>Paenibacillus</taxon>
    </lineage>
</organism>
<keyword evidence="4" id="KW-1185">Reference proteome</keyword>
<name>A0ABS4JFG8_9BACL</name>
<dbReference type="InterPro" id="IPR037143">
    <property type="entry name" value="4-PPantetheinyl_Trfase_dom_sf"/>
</dbReference>
<feature type="domain" description="4'-phosphopantetheinyl transferase" evidence="2">
    <location>
        <begin position="9"/>
        <end position="93"/>
    </location>
</feature>
<evidence type="ECO:0000256" key="1">
    <source>
        <dbReference type="ARBA" id="ARBA00022679"/>
    </source>
</evidence>
<gene>
    <name evidence="3" type="ORF">J2Z69_001488</name>
</gene>
<sequence length="125" mass="14354">MKDVVQRAGMDILELSRFQHAIQRSGISFLHRILSERERNETAEDLYPILFSAKESLIKLTGGLPPATSFLQIEVLIQANSSLEIKLYPPYSELARQMQIDFEHIKGTYQIYSEELICTSLTYCN</sequence>
<protein>
    <submittedName>
        <fullName evidence="3">Phosphopantetheine--protein transferase-like protein</fullName>
    </submittedName>
</protein>
<evidence type="ECO:0000313" key="3">
    <source>
        <dbReference type="EMBL" id="MBP2000457.1"/>
    </source>
</evidence>
<reference evidence="3 4" key="1">
    <citation type="submission" date="2021-03" db="EMBL/GenBank/DDBJ databases">
        <title>Genomic Encyclopedia of Type Strains, Phase IV (KMG-IV): sequencing the most valuable type-strain genomes for metagenomic binning, comparative biology and taxonomic classification.</title>
        <authorList>
            <person name="Goeker M."/>
        </authorList>
    </citation>
    <scope>NUCLEOTIDE SEQUENCE [LARGE SCALE GENOMIC DNA]</scope>
    <source>
        <strain evidence="3 4">DSM 26806</strain>
    </source>
</reference>
<keyword evidence="1" id="KW-0808">Transferase</keyword>
<proteinExistence type="predicted"/>
<dbReference type="SUPFAM" id="SSF56214">
    <property type="entry name" value="4'-phosphopantetheinyl transferase"/>
    <property type="match status" value="1"/>
</dbReference>